<name>A0ABY3PDU4_9STAP</name>
<keyword evidence="2" id="KW-0812">Transmembrane</keyword>
<protein>
    <submittedName>
        <fullName evidence="3">DUF805 domain-containing protein</fullName>
    </submittedName>
</protein>
<keyword evidence="4" id="KW-1185">Reference proteome</keyword>
<feature type="transmembrane region" description="Helical" evidence="2">
    <location>
        <begin position="32"/>
        <end position="53"/>
    </location>
</feature>
<feature type="compositionally biased region" description="Basic and acidic residues" evidence="1">
    <location>
        <begin position="209"/>
        <end position="232"/>
    </location>
</feature>
<feature type="transmembrane region" description="Helical" evidence="2">
    <location>
        <begin position="59"/>
        <end position="82"/>
    </location>
</feature>
<feature type="transmembrane region" description="Helical" evidence="2">
    <location>
        <begin position="134"/>
        <end position="159"/>
    </location>
</feature>
<dbReference type="Proteomes" id="UP001197626">
    <property type="component" value="Chromosome"/>
</dbReference>
<gene>
    <name evidence="3" type="ORF">LN051_02185</name>
</gene>
<evidence type="ECO:0000313" key="3">
    <source>
        <dbReference type="EMBL" id="UEX90498.1"/>
    </source>
</evidence>
<organism evidence="3 4">
    <name type="scientific">Staphylococcus ratti</name>
    <dbReference type="NCBI Taxonomy" id="2892440"/>
    <lineage>
        <taxon>Bacteria</taxon>
        <taxon>Bacillati</taxon>
        <taxon>Bacillota</taxon>
        <taxon>Bacilli</taxon>
        <taxon>Bacillales</taxon>
        <taxon>Staphylococcaceae</taxon>
        <taxon>Staphylococcus</taxon>
    </lineage>
</organism>
<evidence type="ECO:0000256" key="1">
    <source>
        <dbReference type="SAM" id="MobiDB-lite"/>
    </source>
</evidence>
<evidence type="ECO:0000256" key="2">
    <source>
        <dbReference type="SAM" id="Phobius"/>
    </source>
</evidence>
<feature type="compositionally biased region" description="Polar residues" evidence="1">
    <location>
        <begin position="198"/>
        <end position="208"/>
    </location>
</feature>
<keyword evidence="2" id="KW-0472">Membrane</keyword>
<proteinExistence type="predicted"/>
<dbReference type="EMBL" id="CP086654">
    <property type="protein sequence ID" value="UEX90498.1"/>
    <property type="molecule type" value="Genomic_DNA"/>
</dbReference>
<accession>A0ABY3PDU4</accession>
<dbReference type="InterPro" id="IPR008523">
    <property type="entry name" value="DUF805"/>
</dbReference>
<dbReference type="PANTHER" id="PTHR34980:SF2">
    <property type="entry name" value="INNER MEMBRANE PROTEIN YHAH-RELATED"/>
    <property type="match status" value="1"/>
</dbReference>
<reference evidence="3 4" key="1">
    <citation type="journal article" date="2022" name="Pathogens">
        <title>Staphylococcus ratti sp. nov. Isolated from a Lab Rat.</title>
        <authorList>
            <person name="Kovarovic V."/>
            <person name="Sedlacek I."/>
            <person name="Petras P."/>
            <person name="Kralova S."/>
            <person name="Maslanova I."/>
            <person name="Svec P."/>
            <person name="Neumann-Schaal M."/>
            <person name="Botka T."/>
            <person name="Gelbicova T."/>
            <person name="Stankova E."/>
            <person name="Doskar J."/>
            <person name="Pantucek R."/>
        </authorList>
    </citation>
    <scope>NUCLEOTIDE SEQUENCE [LARGE SCALE GENOMIC DNA]</scope>
    <source>
        <strain evidence="3 4">CCM 9025</strain>
    </source>
</reference>
<feature type="region of interest" description="Disordered" evidence="1">
    <location>
        <begin position="198"/>
        <end position="232"/>
    </location>
</feature>
<evidence type="ECO:0000313" key="4">
    <source>
        <dbReference type="Proteomes" id="UP001197626"/>
    </source>
</evidence>
<dbReference type="PANTHER" id="PTHR34980">
    <property type="entry name" value="INNER MEMBRANE PROTEIN-RELATED-RELATED"/>
    <property type="match status" value="1"/>
</dbReference>
<dbReference type="Pfam" id="PF05656">
    <property type="entry name" value="DUF805"/>
    <property type="match status" value="1"/>
</dbReference>
<keyword evidence="2" id="KW-1133">Transmembrane helix</keyword>
<feature type="transmembrane region" description="Helical" evidence="2">
    <location>
        <begin position="94"/>
        <end position="114"/>
    </location>
</feature>
<sequence length="232" mass="26783">MMERKPVGFVEAFKLFWLNYVNFKGRSRRSEFWWAMLWQAIINSLLVFFGFILLVASPIFGLLVMLVYVLFAIACLIPNLALSVRRFHDRGLSMLVPIISFIVGIIFGIVNIFTERTTQFEAGNSTVTSFDGFIPWQYGLILFVICLGFQIFQFVIYLLDSKQETNKYGPSPKYIHGDHGHGMVNPTHHFEHQKTIEDAQSVQASNEHQPLKDFNDVEQQDHKAFKKDDTHS</sequence>